<accession>A0AA39WQN8</accession>
<feature type="compositionally biased region" description="Pro residues" evidence="1">
    <location>
        <begin position="193"/>
        <end position="207"/>
    </location>
</feature>
<evidence type="ECO:0000256" key="2">
    <source>
        <dbReference type="SAM" id="Phobius"/>
    </source>
</evidence>
<feature type="region of interest" description="Disordered" evidence="1">
    <location>
        <begin position="183"/>
        <end position="214"/>
    </location>
</feature>
<keyword evidence="2" id="KW-1133">Transmembrane helix</keyword>
<protein>
    <submittedName>
        <fullName evidence="3">Uncharacterized protein</fullName>
    </submittedName>
</protein>
<evidence type="ECO:0000313" key="3">
    <source>
        <dbReference type="EMBL" id="KAK0619817.1"/>
    </source>
</evidence>
<comment type="caution">
    <text evidence="3">The sequence shown here is derived from an EMBL/GenBank/DDBJ whole genome shotgun (WGS) entry which is preliminary data.</text>
</comment>
<keyword evidence="2" id="KW-0812">Transmembrane</keyword>
<keyword evidence="2" id="KW-0472">Membrane</keyword>
<evidence type="ECO:0000313" key="4">
    <source>
        <dbReference type="Proteomes" id="UP001175000"/>
    </source>
</evidence>
<dbReference type="EMBL" id="JAULSU010000004">
    <property type="protein sequence ID" value="KAK0619817.1"/>
    <property type="molecule type" value="Genomic_DNA"/>
</dbReference>
<keyword evidence="4" id="KW-1185">Reference proteome</keyword>
<organism evidence="3 4">
    <name type="scientific">Immersiella caudata</name>
    <dbReference type="NCBI Taxonomy" id="314043"/>
    <lineage>
        <taxon>Eukaryota</taxon>
        <taxon>Fungi</taxon>
        <taxon>Dikarya</taxon>
        <taxon>Ascomycota</taxon>
        <taxon>Pezizomycotina</taxon>
        <taxon>Sordariomycetes</taxon>
        <taxon>Sordariomycetidae</taxon>
        <taxon>Sordariales</taxon>
        <taxon>Lasiosphaeriaceae</taxon>
        <taxon>Immersiella</taxon>
    </lineage>
</organism>
<dbReference type="Proteomes" id="UP001175000">
    <property type="component" value="Unassembled WGS sequence"/>
</dbReference>
<dbReference type="AlphaFoldDB" id="A0AA39WQN8"/>
<name>A0AA39WQN8_9PEZI</name>
<reference evidence="3" key="1">
    <citation type="submission" date="2023-06" db="EMBL/GenBank/DDBJ databases">
        <title>Genome-scale phylogeny and comparative genomics of the fungal order Sordariales.</title>
        <authorList>
            <consortium name="Lawrence Berkeley National Laboratory"/>
            <person name="Hensen N."/>
            <person name="Bonometti L."/>
            <person name="Westerberg I."/>
            <person name="Brannstrom I.O."/>
            <person name="Guillou S."/>
            <person name="Cros-Aarteil S."/>
            <person name="Calhoun S."/>
            <person name="Haridas S."/>
            <person name="Kuo A."/>
            <person name="Mondo S."/>
            <person name="Pangilinan J."/>
            <person name="Riley R."/>
            <person name="Labutti K."/>
            <person name="Andreopoulos B."/>
            <person name="Lipzen A."/>
            <person name="Chen C."/>
            <person name="Yanf M."/>
            <person name="Daum C."/>
            <person name="Ng V."/>
            <person name="Clum A."/>
            <person name="Steindorff A."/>
            <person name="Ohm R."/>
            <person name="Martin F."/>
            <person name="Silar P."/>
            <person name="Natvig D."/>
            <person name="Lalanne C."/>
            <person name="Gautier V."/>
            <person name="Ament-Velasquez S.L."/>
            <person name="Kruys A."/>
            <person name="Hutchinson M.I."/>
            <person name="Powell A.J."/>
            <person name="Barry K."/>
            <person name="Miller A.N."/>
            <person name="Grigoriev I.V."/>
            <person name="Debuchy R."/>
            <person name="Gladieux P."/>
            <person name="Thoren M.H."/>
            <person name="Johannesson H."/>
        </authorList>
    </citation>
    <scope>NUCLEOTIDE SEQUENCE</scope>
    <source>
        <strain evidence="3">CBS 606.72</strain>
    </source>
</reference>
<proteinExistence type="predicted"/>
<sequence length="234" mass="26012">MGTIVRSASTSQGQRTCPVLPYSFSFCPMAAHLISFFGQLGSIKMCFRRIPTESSFPPFPCTKTSSCISHLIPPPLYLSLSHHQSSINHLHSLITPSNHHYANQRPPSNSRHFPSPLQSHDLLPSQHLNYNLPLLNPHLHHTNNNSHNVHPHHHHHPFFPAPSYPAPLSPPLPPLHALLLPPPQHHPLALPSPLHPPPPPFAPPSNPPSRNTHPRLYITLQHHPATRLSSLASN</sequence>
<gene>
    <name evidence="3" type="ORF">B0T14DRAFT_214801</name>
</gene>
<evidence type="ECO:0000256" key="1">
    <source>
        <dbReference type="SAM" id="MobiDB-lite"/>
    </source>
</evidence>
<feature type="transmembrane region" description="Helical" evidence="2">
    <location>
        <begin position="20"/>
        <end position="40"/>
    </location>
</feature>